<dbReference type="Gene3D" id="2.60.120.10">
    <property type="entry name" value="Jelly Rolls"/>
    <property type="match status" value="1"/>
</dbReference>
<dbReference type="InterPro" id="IPR011051">
    <property type="entry name" value="RmlC_Cupin_sf"/>
</dbReference>
<protein>
    <submittedName>
        <fullName evidence="2">Cupin domain-containing protein</fullName>
    </submittedName>
</protein>
<reference evidence="2 3" key="1">
    <citation type="submission" date="2023-10" db="EMBL/GenBank/DDBJ databases">
        <title>Roseovarius strain S88 nov., isolated from a marine algae.</title>
        <authorList>
            <person name="Lee M.W."/>
            <person name="Lee J.K."/>
            <person name="Kim J.M."/>
            <person name="Choi D.G."/>
            <person name="Baek J.H."/>
            <person name="Bayburt H."/>
            <person name="Jung J.J."/>
            <person name="Han D.M."/>
            <person name="Jeon C.O."/>
        </authorList>
    </citation>
    <scope>NUCLEOTIDE SEQUENCE [LARGE SCALE GENOMIC DNA]</scope>
    <source>
        <strain evidence="2 3">S88</strain>
    </source>
</reference>
<feature type="domain" description="(S)-ureidoglycine aminohydrolase cupin" evidence="1">
    <location>
        <begin position="42"/>
        <end position="113"/>
    </location>
</feature>
<dbReference type="InterPro" id="IPR014710">
    <property type="entry name" value="RmlC-like_jellyroll"/>
</dbReference>
<dbReference type="CDD" id="cd02227">
    <property type="entry name" value="cupin_TM1112-like"/>
    <property type="match status" value="1"/>
</dbReference>
<dbReference type="SUPFAM" id="SSF51182">
    <property type="entry name" value="RmlC-like cupins"/>
    <property type="match status" value="1"/>
</dbReference>
<dbReference type="PANTHER" id="PTHR40943">
    <property type="entry name" value="CYTOPLASMIC PROTEIN-RELATED"/>
    <property type="match status" value="1"/>
</dbReference>
<evidence type="ECO:0000259" key="1">
    <source>
        <dbReference type="Pfam" id="PF05899"/>
    </source>
</evidence>
<accession>A0ABZ2HJN1</accession>
<keyword evidence="3" id="KW-1185">Reference proteome</keyword>
<gene>
    <name evidence="2" type="ORF">RZ517_04800</name>
</gene>
<dbReference type="EMBL" id="CP146069">
    <property type="protein sequence ID" value="WWR47497.1"/>
    <property type="molecule type" value="Genomic_DNA"/>
</dbReference>
<name>A0ABZ2HJN1_9RHOB</name>
<dbReference type="InterPro" id="IPR008579">
    <property type="entry name" value="UGlyAH_Cupin_dom"/>
</dbReference>
<dbReference type="RefSeq" id="WP_338550322.1">
    <property type="nucleotide sequence ID" value="NZ_CP146069.1"/>
</dbReference>
<dbReference type="Proteomes" id="UP001364156">
    <property type="component" value="Chromosome"/>
</dbReference>
<evidence type="ECO:0000313" key="2">
    <source>
        <dbReference type="EMBL" id="WWR47497.1"/>
    </source>
</evidence>
<evidence type="ECO:0000313" key="3">
    <source>
        <dbReference type="Proteomes" id="UP001364156"/>
    </source>
</evidence>
<proteinExistence type="predicted"/>
<dbReference type="PANTHER" id="PTHR40943:SF1">
    <property type="entry name" value="CYTOPLASMIC PROTEIN"/>
    <property type="match status" value="1"/>
</dbReference>
<organism evidence="2 3">
    <name type="scientific">Roseovarius phycicola</name>
    <dbReference type="NCBI Taxonomy" id="3080976"/>
    <lineage>
        <taxon>Bacteria</taxon>
        <taxon>Pseudomonadati</taxon>
        <taxon>Pseudomonadota</taxon>
        <taxon>Alphaproteobacteria</taxon>
        <taxon>Rhodobacterales</taxon>
        <taxon>Roseobacteraceae</taxon>
        <taxon>Roseovarius</taxon>
    </lineage>
</organism>
<dbReference type="Pfam" id="PF05899">
    <property type="entry name" value="Cupin_3"/>
    <property type="match status" value="1"/>
</dbReference>
<sequence length="117" mass="13200">MSHLPFRLDANPTMETSALAPAEAFTTDDKTELNHTHFATNDESVLTGTWECAPTREEIDAYPVHEMMTLISGRLRLTHPDGAVEEFGPGDTFYIAKGAPVVWEITERLRKFYMIVE</sequence>